<evidence type="ECO:0000256" key="1">
    <source>
        <dbReference type="ARBA" id="ARBA00001754"/>
    </source>
</evidence>
<dbReference type="PROSITE" id="PS00639">
    <property type="entry name" value="THIOL_PROTEASE_HIS"/>
    <property type="match status" value="1"/>
</dbReference>
<evidence type="ECO:0000256" key="6">
    <source>
        <dbReference type="ARBA" id="ARBA00022729"/>
    </source>
</evidence>
<feature type="domain" description="Peptidase C1A papain C-terminal" evidence="12">
    <location>
        <begin position="79"/>
        <end position="327"/>
    </location>
</feature>
<dbReference type="Gene3D" id="3.90.70.10">
    <property type="entry name" value="Cysteine proteinases"/>
    <property type="match status" value="1"/>
</dbReference>
<evidence type="ECO:0000256" key="9">
    <source>
        <dbReference type="ARBA" id="ARBA00023145"/>
    </source>
</evidence>
<evidence type="ECO:0000256" key="8">
    <source>
        <dbReference type="ARBA" id="ARBA00022807"/>
    </source>
</evidence>
<dbReference type="GeneID" id="103171629"/>
<keyword evidence="8" id="KW-0788">Thiol protease</keyword>
<dbReference type="MEROPS" id="C01.060"/>
<protein>
    <recommendedName>
        <fullName evidence="4">Cathepsin B</fullName>
        <ecNumber evidence="3">3.4.22.1</ecNumber>
    </recommendedName>
</protein>
<dbReference type="FunFam" id="3.90.70.10:FF:000031">
    <property type="entry name" value="Cathepsin B"/>
    <property type="match status" value="1"/>
</dbReference>
<dbReference type="InterPro" id="IPR012599">
    <property type="entry name" value="Propeptide_C1A"/>
</dbReference>
<evidence type="ECO:0000256" key="10">
    <source>
        <dbReference type="ARBA" id="ARBA00023157"/>
    </source>
</evidence>
<proteinExistence type="evidence at transcript level"/>
<dbReference type="Pfam" id="PF00112">
    <property type="entry name" value="Peptidase_C1"/>
    <property type="match status" value="1"/>
</dbReference>
<dbReference type="PRINTS" id="PR00705">
    <property type="entry name" value="PAPAIN"/>
</dbReference>
<dbReference type="RefSeq" id="XP_042201796.1">
    <property type="nucleotide sequence ID" value="XM_042345862.1"/>
</dbReference>
<dbReference type="InterPro" id="IPR025661">
    <property type="entry name" value="Pept_asp_AS"/>
</dbReference>
<reference evidence="13" key="1">
    <citation type="journal article" date="2014" name="Nature">
        <title>Elephant shark genome provides unique insights into gnathostome evolution.</title>
        <authorList>
            <consortium name="International Elephant Shark Genome Sequencing Consortium"/>
            <person name="Venkatesh B."/>
            <person name="Lee A.P."/>
            <person name="Ravi V."/>
            <person name="Maurya A.K."/>
            <person name="Lian M.M."/>
            <person name="Swann J.B."/>
            <person name="Ohta Y."/>
            <person name="Flajnik M.F."/>
            <person name="Sutoh Y."/>
            <person name="Kasahara M."/>
            <person name="Hoon S."/>
            <person name="Gangu V."/>
            <person name="Roy S.W."/>
            <person name="Irimia M."/>
            <person name="Korzh V."/>
            <person name="Kondrychyn I."/>
            <person name="Lim Z.W."/>
            <person name="Tay B.H."/>
            <person name="Tohari S."/>
            <person name="Kong K.W."/>
            <person name="Ho S."/>
            <person name="Lorente-Galdos B."/>
            <person name="Quilez J."/>
            <person name="Marques-Bonet T."/>
            <person name="Raney B.J."/>
            <person name="Ingham P.W."/>
            <person name="Tay A."/>
            <person name="Hillier L.W."/>
            <person name="Minx P."/>
            <person name="Boehm T."/>
            <person name="Wilson R.K."/>
            <person name="Brenner S."/>
            <person name="Warren W.C."/>
        </authorList>
    </citation>
    <scope>NUCLEOTIDE SEQUENCE</scope>
    <source>
        <tissue evidence="13">Liver</tissue>
    </source>
</reference>
<keyword evidence="7" id="KW-0378">Hydrolase</keyword>
<dbReference type="InterPro" id="IPR000668">
    <property type="entry name" value="Peptidase_C1A_C"/>
</dbReference>
<comment type="catalytic activity">
    <reaction evidence="1">
        <text>Hydrolysis of proteins with broad specificity for peptide bonds. Preferentially cleaves -Arg-Arg-|-Xaa bonds in small molecule substrates (thus differing from cathepsin L). In addition to being an endopeptidase, shows peptidyl-dipeptidase activity, liberating C-terminal dipeptides.</text>
        <dbReference type="EC" id="3.4.22.1"/>
    </reaction>
</comment>
<dbReference type="GO" id="GO:0004197">
    <property type="term" value="F:cysteine-type endopeptidase activity"/>
    <property type="evidence" value="ECO:0007669"/>
    <property type="project" value="UniProtKB-EC"/>
</dbReference>
<feature type="signal peptide" evidence="11">
    <location>
        <begin position="1"/>
        <end position="21"/>
    </location>
</feature>
<name>V9L2N1_CALMI</name>
<organism evidence="13">
    <name type="scientific">Callorhinchus milii</name>
    <name type="common">Ghost shark</name>
    <dbReference type="NCBI Taxonomy" id="7868"/>
    <lineage>
        <taxon>Eukaryota</taxon>
        <taxon>Metazoa</taxon>
        <taxon>Chordata</taxon>
        <taxon>Craniata</taxon>
        <taxon>Vertebrata</taxon>
        <taxon>Chondrichthyes</taxon>
        <taxon>Holocephali</taxon>
        <taxon>Chimaeriformes</taxon>
        <taxon>Callorhinchidae</taxon>
        <taxon>Callorhinchus</taxon>
    </lineage>
</organism>
<dbReference type="Pfam" id="PF08127">
    <property type="entry name" value="Propeptide_C1"/>
    <property type="match status" value="1"/>
</dbReference>
<evidence type="ECO:0000256" key="11">
    <source>
        <dbReference type="SAM" id="SignalP"/>
    </source>
</evidence>
<evidence type="ECO:0000256" key="2">
    <source>
        <dbReference type="ARBA" id="ARBA00008455"/>
    </source>
</evidence>
<evidence type="ECO:0000256" key="4">
    <source>
        <dbReference type="ARBA" id="ARBA00015559"/>
    </source>
</evidence>
<dbReference type="OrthoDB" id="640249at2759"/>
<sequence length="339" mass="37493">MCLREAFLLLVMPACLISVLGLAPMSQEMVIYINQLNTTWKAGHNFYSVPLSYVKRLCGTFINGPQPPVWYLPDRGIRLPEHFDWRQQILCPTTRQIRDQGSCGSCWAFAAVGAISDRICIQSEGKVNAEISAEDLLSCCVPNCSDGCSGGFAAVAWDYWKEQGLVTGGEYGSNIGCRPYSIPPCEHHVNGSRPACSGEATVPRCRRHCETGYTRSYCKDKYYGATSYSVSANETQIQLEIYRHGPVDGSLSMYTDILLYKTGVYHHVTGEMLGGHSVKMLGWGVEDGTPYWLIANSWNTDWGDNGFFKILRGSNECGIESEIIAGLPSFPHTPLSKQP</sequence>
<evidence type="ECO:0000256" key="3">
    <source>
        <dbReference type="ARBA" id="ARBA00012537"/>
    </source>
</evidence>
<dbReference type="InterPro" id="IPR038765">
    <property type="entry name" value="Papain-like_cys_pep_sf"/>
</dbReference>
<dbReference type="AlphaFoldDB" id="V9L2N1"/>
<dbReference type="EC" id="3.4.22.1" evidence="3"/>
<dbReference type="InterPro" id="IPR013128">
    <property type="entry name" value="Peptidase_C1A"/>
</dbReference>
<dbReference type="SUPFAM" id="SSF54001">
    <property type="entry name" value="Cysteine proteinases"/>
    <property type="match status" value="1"/>
</dbReference>
<keyword evidence="9" id="KW-0865">Zymogen</keyword>
<accession>V9L2N1</accession>
<feature type="chain" id="PRO_5018722217" description="Cathepsin B" evidence="11">
    <location>
        <begin position="22"/>
        <end position="339"/>
    </location>
</feature>
<dbReference type="InterPro" id="IPR025660">
    <property type="entry name" value="Pept_his_AS"/>
</dbReference>
<dbReference type="KEGG" id="cmk:103171629"/>
<dbReference type="RefSeq" id="XP_042201795.1">
    <property type="nucleotide sequence ID" value="XM_042345861.1"/>
</dbReference>
<dbReference type="PROSITE" id="PS00640">
    <property type="entry name" value="THIOL_PROTEASE_ASN"/>
    <property type="match status" value="1"/>
</dbReference>
<dbReference type="PROSITE" id="PS00139">
    <property type="entry name" value="THIOL_PROTEASE_CYS"/>
    <property type="match status" value="1"/>
</dbReference>
<dbReference type="SMART" id="SM00645">
    <property type="entry name" value="Pept_C1"/>
    <property type="match status" value="1"/>
</dbReference>
<evidence type="ECO:0000313" key="13">
    <source>
        <dbReference type="EMBL" id="AFP05518.1"/>
    </source>
</evidence>
<dbReference type="GO" id="GO:0006508">
    <property type="term" value="P:proteolysis"/>
    <property type="evidence" value="ECO:0007669"/>
    <property type="project" value="UniProtKB-KW"/>
</dbReference>
<keyword evidence="6 11" id="KW-0732">Signal</keyword>
<dbReference type="EMBL" id="JW873000">
    <property type="protein sequence ID" value="AFP05518.1"/>
    <property type="molecule type" value="mRNA"/>
</dbReference>
<dbReference type="CDD" id="cd02620">
    <property type="entry name" value="Peptidase_C1A_CathepsinB"/>
    <property type="match status" value="1"/>
</dbReference>
<dbReference type="PANTHER" id="PTHR12411">
    <property type="entry name" value="CYSTEINE PROTEASE FAMILY C1-RELATED"/>
    <property type="match status" value="1"/>
</dbReference>
<evidence type="ECO:0000256" key="7">
    <source>
        <dbReference type="ARBA" id="ARBA00022801"/>
    </source>
</evidence>
<comment type="similarity">
    <text evidence="2">Belongs to the peptidase C1 family.</text>
</comment>
<evidence type="ECO:0000259" key="12">
    <source>
        <dbReference type="SMART" id="SM00645"/>
    </source>
</evidence>
<keyword evidence="5" id="KW-0645">Protease</keyword>
<dbReference type="InterPro" id="IPR000169">
    <property type="entry name" value="Pept_cys_AS"/>
</dbReference>
<evidence type="ECO:0000256" key="5">
    <source>
        <dbReference type="ARBA" id="ARBA00022670"/>
    </source>
</evidence>
<keyword evidence="10" id="KW-1015">Disulfide bond</keyword>